<dbReference type="Gene3D" id="3.30.420.10">
    <property type="entry name" value="Ribonuclease H-like superfamily/Ribonuclease H"/>
    <property type="match status" value="1"/>
</dbReference>
<accession>A0AAQ3UIY3</accession>
<reference evidence="2 3" key="1">
    <citation type="submission" date="2024-02" db="EMBL/GenBank/DDBJ databases">
        <title>High-quality chromosome-scale genome assembly of Pensacola bahiagrass (Paspalum notatum Flugge var. saurae).</title>
        <authorList>
            <person name="Vega J.M."/>
            <person name="Podio M."/>
            <person name="Orjuela J."/>
            <person name="Siena L.A."/>
            <person name="Pessino S.C."/>
            <person name="Combes M.C."/>
            <person name="Mariac C."/>
            <person name="Albertini E."/>
            <person name="Pupilli F."/>
            <person name="Ortiz J.P.A."/>
            <person name="Leblanc O."/>
        </authorList>
    </citation>
    <scope>NUCLEOTIDE SEQUENCE [LARGE SCALE GENOMIC DNA]</scope>
    <source>
        <strain evidence="2">R1</strain>
        <tissue evidence="2">Leaf</tissue>
    </source>
</reference>
<dbReference type="Pfam" id="PF00665">
    <property type="entry name" value="rve"/>
    <property type="match status" value="1"/>
</dbReference>
<name>A0AAQ3UIY3_PASNO</name>
<dbReference type="Proteomes" id="UP001341281">
    <property type="component" value="Chromosome 09"/>
</dbReference>
<proteinExistence type="predicted"/>
<dbReference type="AlphaFoldDB" id="A0AAQ3UIY3"/>
<evidence type="ECO:0000313" key="2">
    <source>
        <dbReference type="EMBL" id="WVZ92866.1"/>
    </source>
</evidence>
<evidence type="ECO:0000313" key="3">
    <source>
        <dbReference type="Proteomes" id="UP001341281"/>
    </source>
</evidence>
<dbReference type="PROSITE" id="PS50994">
    <property type="entry name" value="INTEGRASE"/>
    <property type="match status" value="1"/>
</dbReference>
<sequence length="272" mass="30515">MSRLTNVSFEKNKICSACQAGKQVGVPHPAKNIVTTSRPLELLHMDLFGPVAYISIGGNKYGLVIVDDYSRFTWVFFLSDKAKTQEVLKKFMTRAQNEYEVKIKKVRRDNGKEFKNTGIKHEFSVPYTPQQTGVVERKNRTLIEAARTMLDEYKAPGNFWAEAVNTACHAINRLYLHKIYKKTSYELLTGNKPKCFILNKKTKSSKFAPKVDEGFLLGYASNAHGYSGLVEIAVDVTFDETNGSQGHLDENVVGNEEPPCAAIKKLAIGEVR</sequence>
<feature type="domain" description="Integrase catalytic" evidence="1">
    <location>
        <begin position="35"/>
        <end position="192"/>
    </location>
</feature>
<dbReference type="GO" id="GO:0003676">
    <property type="term" value="F:nucleic acid binding"/>
    <property type="evidence" value="ECO:0007669"/>
    <property type="project" value="InterPro"/>
</dbReference>
<dbReference type="GO" id="GO:0015074">
    <property type="term" value="P:DNA integration"/>
    <property type="evidence" value="ECO:0007669"/>
    <property type="project" value="InterPro"/>
</dbReference>
<organism evidence="2 3">
    <name type="scientific">Paspalum notatum var. saurae</name>
    <dbReference type="NCBI Taxonomy" id="547442"/>
    <lineage>
        <taxon>Eukaryota</taxon>
        <taxon>Viridiplantae</taxon>
        <taxon>Streptophyta</taxon>
        <taxon>Embryophyta</taxon>
        <taxon>Tracheophyta</taxon>
        <taxon>Spermatophyta</taxon>
        <taxon>Magnoliopsida</taxon>
        <taxon>Liliopsida</taxon>
        <taxon>Poales</taxon>
        <taxon>Poaceae</taxon>
        <taxon>PACMAD clade</taxon>
        <taxon>Panicoideae</taxon>
        <taxon>Andropogonodae</taxon>
        <taxon>Paspaleae</taxon>
        <taxon>Paspalinae</taxon>
        <taxon>Paspalum</taxon>
    </lineage>
</organism>
<dbReference type="EMBL" id="CP144753">
    <property type="protein sequence ID" value="WVZ92866.1"/>
    <property type="molecule type" value="Genomic_DNA"/>
</dbReference>
<evidence type="ECO:0000259" key="1">
    <source>
        <dbReference type="PROSITE" id="PS50994"/>
    </source>
</evidence>
<protein>
    <recommendedName>
        <fullName evidence="1">Integrase catalytic domain-containing protein</fullName>
    </recommendedName>
</protein>
<dbReference type="InterPro" id="IPR012337">
    <property type="entry name" value="RNaseH-like_sf"/>
</dbReference>
<dbReference type="Pfam" id="PF25597">
    <property type="entry name" value="SH3_retrovirus"/>
    <property type="match status" value="1"/>
</dbReference>
<dbReference type="PANTHER" id="PTHR42648">
    <property type="entry name" value="TRANSPOSASE, PUTATIVE-RELATED"/>
    <property type="match status" value="1"/>
</dbReference>
<dbReference type="SUPFAM" id="SSF53098">
    <property type="entry name" value="Ribonuclease H-like"/>
    <property type="match status" value="1"/>
</dbReference>
<dbReference type="InterPro" id="IPR036397">
    <property type="entry name" value="RNaseH_sf"/>
</dbReference>
<dbReference type="InterPro" id="IPR039537">
    <property type="entry name" value="Retrotran_Ty1/copia-like"/>
</dbReference>
<dbReference type="InterPro" id="IPR057670">
    <property type="entry name" value="SH3_retrovirus"/>
</dbReference>
<gene>
    <name evidence="2" type="ORF">U9M48_038902</name>
</gene>
<dbReference type="InterPro" id="IPR001584">
    <property type="entry name" value="Integrase_cat-core"/>
</dbReference>
<dbReference type="PANTHER" id="PTHR42648:SF21">
    <property type="entry name" value="CYSTEINE-RICH RLK (RECEPTOR-LIKE PROTEIN KINASE) 8"/>
    <property type="match status" value="1"/>
</dbReference>
<keyword evidence="3" id="KW-1185">Reference proteome</keyword>